<dbReference type="Proteomes" id="UP000000557">
    <property type="component" value="Chromosome"/>
</dbReference>
<dbReference type="HOGENOM" id="CLU_134973_5_3_3"/>
<gene>
    <name evidence="3" type="ordered locus">gsl4046</name>
</gene>
<dbReference type="GO" id="GO:0046872">
    <property type="term" value="F:metal ion binding"/>
    <property type="evidence" value="ECO:0007669"/>
    <property type="project" value="UniProtKB-KW"/>
</dbReference>
<dbReference type="OrthoDB" id="516025at2"/>
<dbReference type="PROSITE" id="PS01047">
    <property type="entry name" value="HMA_1"/>
    <property type="match status" value="1"/>
</dbReference>
<dbReference type="CDD" id="cd00371">
    <property type="entry name" value="HMA"/>
    <property type="match status" value="1"/>
</dbReference>
<sequence length="69" mass="6899">MAIELKITGMTCAGCEAGVARILQAQPGVAAVTVDLSTGRAIVEGDADPERLTAAVDAQGFGVEVVGAR</sequence>
<dbReference type="AlphaFoldDB" id="Q7NE34"/>
<dbReference type="InterPro" id="IPR036163">
    <property type="entry name" value="HMA_dom_sf"/>
</dbReference>
<dbReference type="PROSITE" id="PS50846">
    <property type="entry name" value="HMA_2"/>
    <property type="match status" value="1"/>
</dbReference>
<dbReference type="KEGG" id="gvi:gsl4046"/>
<dbReference type="InterPro" id="IPR017969">
    <property type="entry name" value="Heavy-metal-associated_CS"/>
</dbReference>
<evidence type="ECO:0000313" key="4">
    <source>
        <dbReference type="Proteomes" id="UP000000557"/>
    </source>
</evidence>
<dbReference type="InterPro" id="IPR006121">
    <property type="entry name" value="HMA_dom"/>
</dbReference>
<evidence type="ECO:0000256" key="1">
    <source>
        <dbReference type="ARBA" id="ARBA00022723"/>
    </source>
</evidence>
<dbReference type="EnsemblBacteria" id="BAC91987">
    <property type="protein sequence ID" value="BAC91987"/>
    <property type="gene ID" value="BAC91987"/>
</dbReference>
<dbReference type="Gene3D" id="3.30.70.100">
    <property type="match status" value="1"/>
</dbReference>
<keyword evidence="4" id="KW-1185">Reference proteome</keyword>
<evidence type="ECO:0000313" key="3">
    <source>
        <dbReference type="EMBL" id="BAC91987.1"/>
    </source>
</evidence>
<evidence type="ECO:0000259" key="2">
    <source>
        <dbReference type="PROSITE" id="PS50846"/>
    </source>
</evidence>
<keyword evidence="1" id="KW-0479">Metal-binding</keyword>
<dbReference type="Pfam" id="PF00403">
    <property type="entry name" value="HMA"/>
    <property type="match status" value="1"/>
</dbReference>
<protein>
    <submittedName>
        <fullName evidence="3">Gsl4046 protein</fullName>
    </submittedName>
</protein>
<reference evidence="3 4" key="1">
    <citation type="journal article" date="2003" name="DNA Res.">
        <title>Complete genome structure of Gloeobacter violaceus PCC 7421, a cyanobacterium that lacks thylakoids.</title>
        <authorList>
            <person name="Nakamura Y."/>
            <person name="Kaneko T."/>
            <person name="Sato S."/>
            <person name="Mimuro M."/>
            <person name="Miyashita H."/>
            <person name="Tsuchiya T."/>
            <person name="Sasamoto S."/>
            <person name="Watanabe A."/>
            <person name="Kawashima K."/>
            <person name="Kishida Y."/>
            <person name="Kiyokawa C."/>
            <person name="Kohara M."/>
            <person name="Matsumoto M."/>
            <person name="Matsuno A."/>
            <person name="Nakazaki N."/>
            <person name="Shimpo S."/>
            <person name="Takeuchi C."/>
            <person name="Yamada M."/>
            <person name="Tabata S."/>
        </authorList>
    </citation>
    <scope>NUCLEOTIDE SEQUENCE [LARGE SCALE GENOMIC DNA]</scope>
    <source>
        <strain evidence="4">ATCC 29082 / PCC 7421</strain>
    </source>
</reference>
<dbReference type="SUPFAM" id="SSF55008">
    <property type="entry name" value="HMA, heavy metal-associated domain"/>
    <property type="match status" value="1"/>
</dbReference>
<organism evidence="3 4">
    <name type="scientific">Gloeobacter violaceus (strain ATCC 29082 / PCC 7421)</name>
    <dbReference type="NCBI Taxonomy" id="251221"/>
    <lineage>
        <taxon>Bacteria</taxon>
        <taxon>Bacillati</taxon>
        <taxon>Cyanobacteriota</taxon>
        <taxon>Cyanophyceae</taxon>
        <taxon>Gloeobacterales</taxon>
        <taxon>Gloeobacteraceae</taxon>
        <taxon>Gloeobacter</taxon>
    </lineage>
</organism>
<dbReference type="EMBL" id="BA000045">
    <property type="protein sequence ID" value="BAC91987.1"/>
    <property type="molecule type" value="Genomic_DNA"/>
</dbReference>
<dbReference type="RefSeq" id="WP_011144034.1">
    <property type="nucleotide sequence ID" value="NC_005125.1"/>
</dbReference>
<dbReference type="STRING" id="251221.gene:10761564"/>
<dbReference type="InParanoid" id="Q7NE34"/>
<dbReference type="eggNOG" id="COG2608">
    <property type="taxonomic scope" value="Bacteria"/>
</dbReference>
<feature type="domain" description="HMA" evidence="2">
    <location>
        <begin position="1"/>
        <end position="64"/>
    </location>
</feature>
<proteinExistence type="predicted"/>
<accession>Q7NE34</accession>
<name>Q7NE34_GLOVI</name>
<reference evidence="3 4" key="2">
    <citation type="journal article" date="2003" name="DNA Res.">
        <title>Complete genome structure of Gloeobacter violaceus PCC 7421, a cyanobacterium that lacks thylakoids (supplement).</title>
        <authorList>
            <person name="Nakamura Y."/>
            <person name="Kaneko T."/>
            <person name="Sato S."/>
            <person name="Mimuro M."/>
            <person name="Miyashita H."/>
            <person name="Tsuchiya T."/>
            <person name="Sasamoto S."/>
            <person name="Watanabe A."/>
            <person name="Kawashima K."/>
            <person name="Kishida Y."/>
            <person name="Kiyokawa C."/>
            <person name="Kohara M."/>
            <person name="Matsumoto M."/>
            <person name="Matsuno A."/>
            <person name="Nakazaki N."/>
            <person name="Shimpo S."/>
            <person name="Takeuchi C."/>
            <person name="Yamada M."/>
            <person name="Tabata S."/>
        </authorList>
    </citation>
    <scope>NUCLEOTIDE SEQUENCE [LARGE SCALE GENOMIC DNA]</scope>
    <source>
        <strain evidence="4">ATCC 29082 / PCC 7421</strain>
    </source>
</reference>